<reference evidence="2" key="1">
    <citation type="journal article" date="2014" name="Science">
        <title>The coffee genome provides insight into the convergent evolution of caffeine biosynthesis.</title>
        <authorList>
            <person name="Denoeud F."/>
            <person name="Carretero-Paulet L."/>
            <person name="Dereeper A."/>
            <person name="Droc G."/>
            <person name="Guyot R."/>
            <person name="Pietrella M."/>
            <person name="Zheng C."/>
            <person name="Alberti A."/>
            <person name="Anthony F."/>
            <person name="Aprea G."/>
            <person name="Aury J.M."/>
            <person name="Bento P."/>
            <person name="Bernard M."/>
            <person name="Bocs S."/>
            <person name="Campa C."/>
            <person name="Cenci A."/>
            <person name="Combes M.C."/>
            <person name="Crouzillat D."/>
            <person name="Da Silva C."/>
            <person name="Daddiego L."/>
            <person name="De Bellis F."/>
            <person name="Dussert S."/>
            <person name="Garsmeur O."/>
            <person name="Gayraud T."/>
            <person name="Guignon V."/>
            <person name="Jahn K."/>
            <person name="Jamilloux V."/>
            <person name="Joet T."/>
            <person name="Labadie K."/>
            <person name="Lan T."/>
            <person name="Leclercq J."/>
            <person name="Lepelley M."/>
            <person name="Leroy T."/>
            <person name="Li L.T."/>
            <person name="Librado P."/>
            <person name="Lopez L."/>
            <person name="Munoz A."/>
            <person name="Noel B."/>
            <person name="Pallavicini A."/>
            <person name="Perrotta G."/>
            <person name="Poncet V."/>
            <person name="Pot D."/>
            <person name="Priyono X."/>
            <person name="Rigoreau M."/>
            <person name="Rouard M."/>
            <person name="Rozas J."/>
            <person name="Tranchant-Dubreuil C."/>
            <person name="VanBuren R."/>
            <person name="Zhang Q."/>
            <person name="Andrade A.C."/>
            <person name="Argout X."/>
            <person name="Bertrand B."/>
            <person name="de Kochko A."/>
            <person name="Graziosi G."/>
            <person name="Henry R.J."/>
            <person name="Jayarama X."/>
            <person name="Ming R."/>
            <person name="Nagai C."/>
            <person name="Rounsley S."/>
            <person name="Sankoff D."/>
            <person name="Giuliano G."/>
            <person name="Albert V.A."/>
            <person name="Wincker P."/>
            <person name="Lashermes P."/>
        </authorList>
    </citation>
    <scope>NUCLEOTIDE SEQUENCE [LARGE SCALE GENOMIC DNA]</scope>
    <source>
        <strain evidence="2">cv. DH200-94</strain>
    </source>
</reference>
<name>A0A068TQK1_COFCA</name>
<dbReference type="InParanoid" id="A0A068TQK1"/>
<keyword evidence="2" id="KW-1185">Reference proteome</keyword>
<dbReference type="Gramene" id="CDO98541">
    <property type="protein sequence ID" value="CDO98541"/>
    <property type="gene ID" value="GSCOC_T00022676001"/>
</dbReference>
<gene>
    <name evidence="1" type="ORF">GSCOC_T00022676001</name>
</gene>
<proteinExistence type="predicted"/>
<evidence type="ECO:0000313" key="2">
    <source>
        <dbReference type="Proteomes" id="UP000295252"/>
    </source>
</evidence>
<dbReference type="AlphaFoldDB" id="A0A068TQK1"/>
<organism evidence="1 2">
    <name type="scientific">Coffea canephora</name>
    <name type="common">Robusta coffee</name>
    <dbReference type="NCBI Taxonomy" id="49390"/>
    <lineage>
        <taxon>Eukaryota</taxon>
        <taxon>Viridiplantae</taxon>
        <taxon>Streptophyta</taxon>
        <taxon>Embryophyta</taxon>
        <taxon>Tracheophyta</taxon>
        <taxon>Spermatophyta</taxon>
        <taxon>Magnoliopsida</taxon>
        <taxon>eudicotyledons</taxon>
        <taxon>Gunneridae</taxon>
        <taxon>Pentapetalae</taxon>
        <taxon>asterids</taxon>
        <taxon>lamiids</taxon>
        <taxon>Gentianales</taxon>
        <taxon>Rubiaceae</taxon>
        <taxon>Ixoroideae</taxon>
        <taxon>Gardenieae complex</taxon>
        <taxon>Bertiereae - Coffeeae clade</taxon>
        <taxon>Coffeeae</taxon>
        <taxon>Coffea</taxon>
    </lineage>
</organism>
<sequence>MKFSSSSLFWDGKKWWDDMNDNVECMRDLTDFPARYLKGRRNLTRRSCSPVVDGER</sequence>
<dbReference type="Proteomes" id="UP000295252">
    <property type="component" value="Chromosome VI"/>
</dbReference>
<dbReference type="EMBL" id="HG739086">
    <property type="protein sequence ID" value="CDO98541.1"/>
    <property type="molecule type" value="Genomic_DNA"/>
</dbReference>
<protein>
    <submittedName>
        <fullName evidence="1">Uncharacterized protein</fullName>
    </submittedName>
</protein>
<evidence type="ECO:0000313" key="1">
    <source>
        <dbReference type="EMBL" id="CDO98541.1"/>
    </source>
</evidence>
<accession>A0A068TQK1</accession>